<sequence>MASQVVGAGGVSHGALADLLAENGVDVLICGGLGGGALAALQRAGVCVYGGAQGPADDAVAAYLAGSMRQTDEASCGGHGHHGHEGGCGHHEGVCGHGGCEH</sequence>
<dbReference type="RefSeq" id="WP_304214746.1">
    <property type="nucleotide sequence ID" value="NZ_JAQYBC010000024.1"/>
</dbReference>
<dbReference type="SUPFAM" id="SSF53146">
    <property type="entry name" value="Nitrogenase accessory factor-like"/>
    <property type="match status" value="1"/>
</dbReference>
<dbReference type="Pfam" id="PF02579">
    <property type="entry name" value="Nitro_FeMo-Co"/>
    <property type="match status" value="1"/>
</dbReference>
<dbReference type="InterPro" id="IPR036105">
    <property type="entry name" value="DiNase_FeMo-co_biosyn_sf"/>
</dbReference>
<evidence type="ECO:0000259" key="1">
    <source>
        <dbReference type="Pfam" id="PF02579"/>
    </source>
</evidence>
<protein>
    <submittedName>
        <fullName evidence="2">Dinitrogenase iron-molybdenum cofactor biosynthesis protein</fullName>
    </submittedName>
</protein>
<name>A0A6N7WTY0_9ACTN</name>
<dbReference type="InterPro" id="IPR003731">
    <property type="entry name" value="Di-Nase_FeMo-co_biosynth"/>
</dbReference>
<dbReference type="Proteomes" id="UP000434342">
    <property type="component" value="Unassembled WGS sequence"/>
</dbReference>
<dbReference type="PANTHER" id="PTHR42983">
    <property type="entry name" value="DINITROGENASE IRON-MOLYBDENUM COFACTOR PROTEIN-RELATED"/>
    <property type="match status" value="1"/>
</dbReference>
<gene>
    <name evidence="2" type="ORF">FYJ69_04970</name>
</gene>
<proteinExistence type="predicted"/>
<dbReference type="PANTHER" id="PTHR42983:SF1">
    <property type="entry name" value="IRON-MOLYBDENUM PROTEIN"/>
    <property type="match status" value="1"/>
</dbReference>
<reference evidence="2 3" key="1">
    <citation type="submission" date="2019-08" db="EMBL/GenBank/DDBJ databases">
        <title>In-depth cultivation of the pig gut microbiome towards novel bacterial diversity and tailored functional studies.</title>
        <authorList>
            <person name="Wylensek D."/>
            <person name="Hitch T.C.A."/>
            <person name="Clavel T."/>
        </authorList>
    </citation>
    <scope>NUCLEOTIDE SEQUENCE [LARGE SCALE GENOMIC DNA]</scope>
    <source>
        <strain evidence="2 3">WB01_CNA04</strain>
    </source>
</reference>
<dbReference type="AlphaFoldDB" id="A0A6N7WTY0"/>
<organism evidence="2 3">
    <name type="scientific">Parafannyhessea umbonata</name>
    <dbReference type="NCBI Taxonomy" id="604330"/>
    <lineage>
        <taxon>Bacteria</taxon>
        <taxon>Bacillati</taxon>
        <taxon>Actinomycetota</taxon>
        <taxon>Coriobacteriia</taxon>
        <taxon>Coriobacteriales</taxon>
        <taxon>Atopobiaceae</taxon>
        <taxon>Parafannyhessea</taxon>
    </lineage>
</organism>
<evidence type="ECO:0000313" key="2">
    <source>
        <dbReference type="EMBL" id="MST60265.1"/>
    </source>
</evidence>
<dbReference type="Gene3D" id="3.30.420.130">
    <property type="entry name" value="Dinitrogenase iron-molybdenum cofactor biosynthesis domain"/>
    <property type="match status" value="1"/>
</dbReference>
<feature type="domain" description="Dinitrogenase iron-molybdenum cofactor biosynthesis" evidence="1">
    <location>
        <begin position="8"/>
        <end position="64"/>
    </location>
</feature>
<dbReference type="EMBL" id="VUND01000002">
    <property type="protein sequence ID" value="MST60265.1"/>
    <property type="molecule type" value="Genomic_DNA"/>
</dbReference>
<comment type="caution">
    <text evidence="2">The sequence shown here is derived from an EMBL/GenBank/DDBJ whole genome shotgun (WGS) entry which is preliminary data.</text>
</comment>
<evidence type="ECO:0000313" key="3">
    <source>
        <dbReference type="Proteomes" id="UP000434342"/>
    </source>
</evidence>
<accession>A0A6N7WTY0</accession>